<dbReference type="PATRIC" id="fig|1263867.3.peg.2501"/>
<evidence type="ECO:0000313" key="1">
    <source>
        <dbReference type="EMBL" id="EMB16942.1"/>
    </source>
</evidence>
<evidence type="ECO:0000313" key="2">
    <source>
        <dbReference type="Proteomes" id="UP000011529"/>
    </source>
</evidence>
<comment type="caution">
    <text evidence="1">The sequence shown here is derived from an EMBL/GenBank/DDBJ whole genome shotgun (WGS) entry which is preliminary data.</text>
</comment>
<protein>
    <submittedName>
        <fullName evidence="1">Uncharacterized protein</fullName>
    </submittedName>
</protein>
<proteinExistence type="predicted"/>
<name>M2AW75_9BACT</name>
<reference evidence="1" key="2">
    <citation type="journal article" date="2013" name="Mar. Genomics">
        <title>Expression of sulfatases in Rhodopirellula baltica and the diversity of sulfatases in the genus Rhodopirellula.</title>
        <authorList>
            <person name="Wegner C.E."/>
            <person name="Richter-Heitmann T."/>
            <person name="Klindworth A."/>
            <person name="Klockow C."/>
            <person name="Richter M."/>
            <person name="Achstetter T."/>
            <person name="Glockner F.O."/>
            <person name="Harder J."/>
        </authorList>
    </citation>
    <scope>NUCLEOTIDE SEQUENCE [LARGE SCALE GENOMIC DNA]</scope>
    <source>
        <strain evidence="1">6C</strain>
    </source>
</reference>
<reference evidence="1" key="1">
    <citation type="submission" date="2012-11" db="EMBL/GenBank/DDBJ databases">
        <title>Permanent draft genomes of Rhodopirellula europaea strain SH398 and 6C.</title>
        <authorList>
            <person name="Richter M."/>
            <person name="Richter-Heitmann T."/>
            <person name="Frank C."/>
            <person name="Harder J."/>
            <person name="Glockner F.O."/>
        </authorList>
    </citation>
    <scope>NUCLEOTIDE SEQUENCE</scope>
    <source>
        <strain evidence="1">6C</strain>
    </source>
</reference>
<keyword evidence="2" id="KW-1185">Reference proteome</keyword>
<gene>
    <name evidence="1" type="ORF">RE6C_02345</name>
</gene>
<dbReference type="Proteomes" id="UP000011529">
    <property type="component" value="Unassembled WGS sequence"/>
</dbReference>
<dbReference type="EMBL" id="ANMO01000113">
    <property type="protein sequence ID" value="EMB16942.1"/>
    <property type="molecule type" value="Genomic_DNA"/>
</dbReference>
<organism evidence="1 2">
    <name type="scientific">Rhodopirellula europaea 6C</name>
    <dbReference type="NCBI Taxonomy" id="1263867"/>
    <lineage>
        <taxon>Bacteria</taxon>
        <taxon>Pseudomonadati</taxon>
        <taxon>Planctomycetota</taxon>
        <taxon>Planctomycetia</taxon>
        <taxon>Pirellulales</taxon>
        <taxon>Pirellulaceae</taxon>
        <taxon>Rhodopirellula</taxon>
    </lineage>
</organism>
<sequence length="44" mass="4720">MTTDTREGALVSVLASLLSKHRLDRQVEPGLRQLFDGAALPGSL</sequence>
<accession>M2AW75</accession>
<dbReference type="AlphaFoldDB" id="M2AW75"/>